<evidence type="ECO:0000313" key="4">
    <source>
        <dbReference type="EMBL" id="QHT68040.1"/>
    </source>
</evidence>
<dbReference type="KEGG" id="rhoz:GXP67_16015"/>
<feature type="domain" description="Outer membrane protein beta-barrel" evidence="3">
    <location>
        <begin position="7"/>
        <end position="185"/>
    </location>
</feature>
<reference evidence="4 5" key="1">
    <citation type="submission" date="2020-01" db="EMBL/GenBank/DDBJ databases">
        <authorList>
            <person name="Kim M.K."/>
        </authorList>
    </citation>
    <scope>NUCLEOTIDE SEQUENCE [LARGE SCALE GENOMIC DNA]</scope>
    <source>
        <strain evidence="4 5">172606-1</strain>
    </source>
</reference>
<dbReference type="InterPro" id="IPR027385">
    <property type="entry name" value="Beta-barrel_OMP"/>
</dbReference>
<accession>A0A6C0GK82</accession>
<dbReference type="Pfam" id="PF13505">
    <property type="entry name" value="OMP_b-brl"/>
    <property type="match status" value="1"/>
</dbReference>
<dbReference type="Gene3D" id="2.40.160.20">
    <property type="match status" value="1"/>
</dbReference>
<keyword evidence="5" id="KW-1185">Reference proteome</keyword>
<dbReference type="EMBL" id="CP048222">
    <property type="protein sequence ID" value="QHT68040.1"/>
    <property type="molecule type" value="Genomic_DNA"/>
</dbReference>
<evidence type="ECO:0000256" key="1">
    <source>
        <dbReference type="ARBA" id="ARBA00022729"/>
    </source>
</evidence>
<dbReference type="InterPro" id="IPR011250">
    <property type="entry name" value="OMP/PagP_B-barrel"/>
</dbReference>
<feature type="signal peptide" evidence="2">
    <location>
        <begin position="1"/>
        <end position="19"/>
    </location>
</feature>
<organism evidence="4 5">
    <name type="scientific">Rhodocytophaga rosea</name>
    <dbReference type="NCBI Taxonomy" id="2704465"/>
    <lineage>
        <taxon>Bacteria</taxon>
        <taxon>Pseudomonadati</taxon>
        <taxon>Bacteroidota</taxon>
        <taxon>Cytophagia</taxon>
        <taxon>Cytophagales</taxon>
        <taxon>Rhodocytophagaceae</taxon>
        <taxon>Rhodocytophaga</taxon>
    </lineage>
</organism>
<feature type="chain" id="PRO_5025643920" evidence="2">
    <location>
        <begin position="20"/>
        <end position="192"/>
    </location>
</feature>
<evidence type="ECO:0000256" key="2">
    <source>
        <dbReference type="SAM" id="SignalP"/>
    </source>
</evidence>
<dbReference type="SUPFAM" id="SSF56925">
    <property type="entry name" value="OMPA-like"/>
    <property type="match status" value="1"/>
</dbReference>
<evidence type="ECO:0000259" key="3">
    <source>
        <dbReference type="Pfam" id="PF13505"/>
    </source>
</evidence>
<dbReference type="AlphaFoldDB" id="A0A6C0GK82"/>
<dbReference type="Proteomes" id="UP000480178">
    <property type="component" value="Chromosome"/>
</dbReference>
<sequence length="192" mass="20524">MKKVLILLAVVLSFGAAKGQTEQGNFLLGGSFGASFNNRKVETPTSNPNQTVITETRSTGITFTPKVGFFITDGMAIGLDADINSTTSKNKDNNVKSTSSYFTVGPFARYYFPVNLFIEGGAGIGSGKNAAYAETRVFKYSVGAGFAAFLNDNVALEPMVSYSGLNFTNSKNTDFKTRNSGLQVSLGLQIYL</sequence>
<proteinExistence type="predicted"/>
<keyword evidence="1 2" id="KW-0732">Signal</keyword>
<protein>
    <submittedName>
        <fullName evidence="4">Porin family protein</fullName>
    </submittedName>
</protein>
<name>A0A6C0GK82_9BACT</name>
<evidence type="ECO:0000313" key="5">
    <source>
        <dbReference type="Proteomes" id="UP000480178"/>
    </source>
</evidence>
<gene>
    <name evidence="4" type="ORF">GXP67_16015</name>
</gene>
<dbReference type="RefSeq" id="WP_162444061.1">
    <property type="nucleotide sequence ID" value="NZ_CP048222.1"/>
</dbReference>